<feature type="domain" description="PKD" evidence="7">
    <location>
        <begin position="2293"/>
        <end position="2330"/>
    </location>
</feature>
<dbReference type="SMART" id="SM00089">
    <property type="entry name" value="PKD"/>
    <property type="match status" value="10"/>
</dbReference>
<dbReference type="InterPro" id="IPR035986">
    <property type="entry name" value="PKD_dom_sf"/>
</dbReference>
<evidence type="ECO:0000256" key="4">
    <source>
        <dbReference type="ARBA" id="ARBA00022989"/>
    </source>
</evidence>
<dbReference type="InterPro" id="IPR022409">
    <property type="entry name" value="PKD/Chitinase_dom"/>
</dbReference>
<dbReference type="Gene3D" id="2.60.40.740">
    <property type="match status" value="6"/>
</dbReference>
<feature type="chain" id="PRO_5001939744" description="PKD domain-containing protein" evidence="6">
    <location>
        <begin position="23"/>
        <end position="2448"/>
    </location>
</feature>
<dbReference type="NCBIfam" id="TIGR04183">
    <property type="entry name" value="Por_Secre_tail"/>
    <property type="match status" value="1"/>
</dbReference>
<dbReference type="InterPro" id="IPR026444">
    <property type="entry name" value="Secre_tail"/>
</dbReference>
<sequence length="2448" mass="255161">MAPRVNFIFLILMAWCSSAALAQDTADRFDESTWSVAPANYPNSMVITAVIDIEGEESVDPNDRVAAFVGNSNGIRGVSSPAYVAALDRYIVSLFVYSVSGAQDDITFQVYDASTDVVLPCTTTELFSTNKTVGSFAQPDTIFTVRIQANFTKDDVLCAADTFGFAQANVTGGLPPYDYLWSTGATTDRIDNIGQGRYYLTITDDNGFAKVDSVDILNLNRAILSPVLAVAPEDTLCAGQDVYLFSFSAETEMPTYEWFDNFGNFIQEGNALYLPEIAFSRELEVFTNVRNCLSDPTEIDVEVLPVPSAAFTLNNNAPSIQDTVIFTPAVNDGQYAYAWNFGDGATSTAPMPSHAYTIAGNYVVSLEMATPDGCISRTEQYLSVGATGIDVLFAQQAPACDDDPSGSITAQAINGAPPYTYAWENGETTATVSGLLPGSYALTVTDAQGNEREAIFDLLASGALQAPTVIANGNGQACAGDDVTVAAFSDRPGAAIRWYGDAAGAQLLYTGSQLTLFGLSSSQQLWAEARIGGCASALTSVNIEVPAIESGFTISTSALPLGESTTFQAAAQQAGYTYTWSFGDGGSASGPGPHDHTYLLSGTFEVTLQVESPEGCVSSTAQFVNVWGGAMQLLPVVTNATCAGDDSGAIQLQIQGGQSPYTYAWSNGSAQPVLDGLTPGTYSATITDANGLGASIQVIIGAEIDGPAPPSVIVNGGNAICAGGDAWATAYSGDEGVTYYWYPTFLGNNPVFVGNTFLLFGIEEGDTYYVEARRGGCVSDRTPVNIQVNDPDARFTSTLEVAYPGTPIQFSALNTNLGTILSWDWGDNTPNGQFPDMQHTYSEPGIYEVMLTAVAVQSGCVAKETLRIQIVQAPDGGSGGGGGEATLLALPLSEPARCQGSPSGTLSAHAIGGTPPYSYEWSNGSTEAYQNGVGSGAYFLTVTDSEGNSTVGSATVGALDELDPPLAVVNGGQPACPGTPIWVAAANQSEGLSYFWYADSQGQEVLYAGASIQAQGSDLLDTLYLQARDEGCISDLTPVTIQYESVAANFSVSAPTASVDQEITFAAQTTVPGASYAWSFGDGSAADGALATHSYTQEGLYEVNLEVQSESGCTAAERRFVNVYEAPNGQLSAAFALEYPFCPEDETGAVNTLVFGGQPPYTFEWQDGADGNVRTGLPTGTYEVTVTDVNGATAVASTTLPALIDELPAPEVGQAQAGPVCAEGTAWLAATAEVPGATYHWYDAPVGGTTVFTGSYLELNALTEAQAYFVETRYQGCTSGTRTPVFVEVEAADAAFSTSPVVTAAGEPITFVAQSGPGDQTYAWSFGDGNGATGFSAMHAYNGPGFFTVMLEATTENGCRATETQTVQVLPGGGLQLAIEAEGPTCPDATDGTLALSVEGGAWPYSIEWADGPTTEDRDGLSVGNYEVTVTDGLGNTASAVVALISQAGDLVAPEVAISGGACPGTIVSLIAGNNPSQADYLWYDAPTGGNLLYAGATFPFGPITDTDTVYVAAKLGTCNSSRVMVEVPASGPDAGFTFSPADILTGDEVTFTPDEINPDYMYEWGFGDGSTSGDETPAHTYTSENTFLATLTVTDGSGCAVSNTQAIPVGFGQALGLLLEAVNTQCSGGTDGAVAAQVFNGAGPYTFEWSNGATGPALQGVSEGTYSVTVTDVEGTTAVAQATVGSNVPPLPAPQAASNNDVICGDGFLLLYAYDNTGAANTFFWYNSASGNDLLGSGPTYSQQGLAGAAQTFFVEAAAGTCRSGTRTPITIASESPNEGFTASANTVTAGNTVSFSPINVDAAYDYLWSFGDGTVSTQMSPVHTYNAPGQYTVSLLAESPSGCSQTVQEPAFIEVIAQGALSVSLEIEQPACAGEATGLVEATLLNGTPPFTYAWSTGSNAEVLEQVPAGQYAVTITDSEGNSAQKTFSLNALFPTPNIPEINLSASLPLCAGENILATAFSGQVVDQYFWYDESGALLGAGNSYLAVAEGDSLKLQVQAQRGSCFSALISAAFEVETIDASFEVAGNAQAGESLSFQANTTGYANYNWDFGDGNTAVGQSVQHTYATSGSFETSLEVASQAGCSSVIAQSLVVEAEEQLLLLFDTKDVLCAGSTAGSATVTVQGGMPPYNFTWSNGQTSATLTNLEAGNYSVTVTDAMGLATEGTIEVDNLEADIPQPVITANGGAVVCKNEPAFFAATVPGYPDATISWYESLSQSDPAAQGDVFVSQGYATNAVLYTEAVVEGCQSDRLQYAVEIQAPEAAFTVTPEGTLEEGGLVQFLPAAPANGHSYYWQFGDGGWSTAMEPFYFYNLPGMFDVSLEVTDPDGCTNNEMMPDLVEVMPYQGFGPGLDERSSQMQGSSDVRGTVFPVPFRSTLTAVLTAQHKGQYAISLADALGRTLTTEQLEIGPEPRSWQLNNLDALPSGMYYLRIQGHGQQTITKIVKQ</sequence>
<feature type="domain" description="PKD" evidence="7">
    <location>
        <begin position="791"/>
        <end position="853"/>
    </location>
</feature>
<dbReference type="Pfam" id="PF19081">
    <property type="entry name" value="Ig_7"/>
    <property type="match status" value="7"/>
</dbReference>
<keyword evidence="9" id="KW-1185">Reference proteome</keyword>
<dbReference type="GO" id="GO:0005261">
    <property type="term" value="F:monoatomic cation channel activity"/>
    <property type="evidence" value="ECO:0007669"/>
    <property type="project" value="TreeGrafter"/>
</dbReference>
<dbReference type="SUPFAM" id="SSF49299">
    <property type="entry name" value="PKD domain"/>
    <property type="match status" value="9"/>
</dbReference>
<accession>A0A098S217</accession>
<evidence type="ECO:0000256" key="5">
    <source>
        <dbReference type="ARBA" id="ARBA00023136"/>
    </source>
</evidence>
<evidence type="ECO:0000256" key="2">
    <source>
        <dbReference type="ARBA" id="ARBA00022692"/>
    </source>
</evidence>
<dbReference type="InterPro" id="IPR044023">
    <property type="entry name" value="Ig_7"/>
</dbReference>
<dbReference type="Pfam" id="PF13573">
    <property type="entry name" value="SprB"/>
    <property type="match status" value="7"/>
</dbReference>
<name>A0A098S217_9BACT</name>
<dbReference type="GO" id="GO:0006816">
    <property type="term" value="P:calcium ion transport"/>
    <property type="evidence" value="ECO:0007669"/>
    <property type="project" value="TreeGrafter"/>
</dbReference>
<dbReference type="InterPro" id="IPR000601">
    <property type="entry name" value="PKD_dom"/>
</dbReference>
<evidence type="ECO:0000313" key="8">
    <source>
        <dbReference type="EMBL" id="KGE86136.1"/>
    </source>
</evidence>
<dbReference type="InterPro" id="IPR013783">
    <property type="entry name" value="Ig-like_fold"/>
</dbReference>
<feature type="signal peptide" evidence="6">
    <location>
        <begin position="1"/>
        <end position="22"/>
    </location>
</feature>
<evidence type="ECO:0000256" key="1">
    <source>
        <dbReference type="ARBA" id="ARBA00004141"/>
    </source>
</evidence>
<gene>
    <name evidence="8" type="ORF">IX84_23685</name>
</gene>
<dbReference type="GO" id="GO:0005886">
    <property type="term" value="C:plasma membrane"/>
    <property type="evidence" value="ECO:0007669"/>
    <property type="project" value="TreeGrafter"/>
</dbReference>
<keyword evidence="2" id="KW-0812">Transmembrane</keyword>
<keyword evidence="6" id="KW-0732">Signal</keyword>
<feature type="domain" description="PKD" evidence="7">
    <location>
        <begin position="1533"/>
        <end position="1610"/>
    </location>
</feature>
<dbReference type="Gene3D" id="2.60.40.10">
    <property type="entry name" value="Immunoglobulins"/>
    <property type="match status" value="9"/>
</dbReference>
<dbReference type="RefSeq" id="WP_044226211.1">
    <property type="nucleotide sequence ID" value="NZ_JBKAGJ010000002.1"/>
</dbReference>
<evidence type="ECO:0000313" key="9">
    <source>
        <dbReference type="Proteomes" id="UP000029736"/>
    </source>
</evidence>
<dbReference type="PROSITE" id="PS50093">
    <property type="entry name" value="PKD"/>
    <property type="match status" value="9"/>
</dbReference>
<keyword evidence="4" id="KW-1133">Transmembrane helix</keyword>
<dbReference type="PANTHER" id="PTHR46730">
    <property type="entry name" value="POLYCYSTIN-1"/>
    <property type="match status" value="1"/>
</dbReference>
<feature type="domain" description="PKD" evidence="7">
    <location>
        <begin position="1046"/>
        <end position="1123"/>
    </location>
</feature>
<feature type="domain" description="PKD" evidence="7">
    <location>
        <begin position="2049"/>
        <end position="2103"/>
    </location>
</feature>
<dbReference type="EMBL" id="JPOS01000082">
    <property type="protein sequence ID" value="KGE86136.1"/>
    <property type="molecule type" value="Genomic_DNA"/>
</dbReference>
<evidence type="ECO:0000256" key="3">
    <source>
        <dbReference type="ARBA" id="ARBA00022737"/>
    </source>
</evidence>
<feature type="domain" description="PKD" evidence="7">
    <location>
        <begin position="1778"/>
        <end position="1862"/>
    </location>
</feature>
<proteinExistence type="predicted"/>
<dbReference type="CDD" id="cd00146">
    <property type="entry name" value="PKD"/>
    <property type="match status" value="9"/>
</dbReference>
<feature type="domain" description="PKD" evidence="7">
    <location>
        <begin position="1292"/>
        <end position="1369"/>
    </location>
</feature>
<dbReference type="Pfam" id="PF00801">
    <property type="entry name" value="PKD"/>
    <property type="match status" value="1"/>
</dbReference>
<dbReference type="OrthoDB" id="1491323at2"/>
<comment type="subcellular location">
    <subcellularLocation>
        <location evidence="1">Membrane</location>
        <topology evidence="1">Multi-pass membrane protein</topology>
    </subcellularLocation>
</comment>
<dbReference type="PANTHER" id="PTHR46730:SF4">
    <property type="entry name" value="POLYCYSTIC KIDNEY DISEASE PROTEIN 1-LIKE 1"/>
    <property type="match status" value="1"/>
</dbReference>
<feature type="domain" description="PKD" evidence="7">
    <location>
        <begin position="307"/>
        <end position="373"/>
    </location>
</feature>
<organism evidence="8 9">
    <name type="scientific">Phaeodactylibacter xiamenensis</name>
    <dbReference type="NCBI Taxonomy" id="1524460"/>
    <lineage>
        <taxon>Bacteria</taxon>
        <taxon>Pseudomonadati</taxon>
        <taxon>Bacteroidota</taxon>
        <taxon>Saprospiria</taxon>
        <taxon>Saprospirales</taxon>
        <taxon>Haliscomenobacteraceae</taxon>
        <taxon>Phaeodactylibacter</taxon>
    </lineage>
</organism>
<dbReference type="InterPro" id="IPR025667">
    <property type="entry name" value="SprB_repeat"/>
</dbReference>
<comment type="caution">
    <text evidence="8">The sequence shown here is derived from an EMBL/GenBank/DDBJ whole genome shotgun (WGS) entry which is preliminary data.</text>
</comment>
<reference evidence="8 9" key="1">
    <citation type="journal article" date="2014" name="Int. J. Syst. Evol. Microbiol.">
        <title>Phaeodactylibacter xiamenensis gen. nov., sp. nov., a member of the family Saprospiraceae isolated from the marine alga Phaeodactylum tricornutum.</title>
        <authorList>
            <person name="Chen Z.Jr."/>
            <person name="Lei X."/>
            <person name="Lai Q."/>
            <person name="Li Y."/>
            <person name="Zhang B."/>
            <person name="Zhang J."/>
            <person name="Zhang H."/>
            <person name="Yang L."/>
            <person name="Zheng W."/>
            <person name="Tian Y."/>
            <person name="Yu Z."/>
            <person name="Xu H.Jr."/>
            <person name="Zheng T."/>
        </authorList>
    </citation>
    <scope>NUCLEOTIDE SEQUENCE [LARGE SCALE GENOMIC DNA]</scope>
    <source>
        <strain evidence="8 9">KD52</strain>
    </source>
</reference>
<dbReference type="Proteomes" id="UP000029736">
    <property type="component" value="Unassembled WGS sequence"/>
</dbReference>
<protein>
    <recommendedName>
        <fullName evidence="7">PKD domain-containing protein</fullName>
    </recommendedName>
</protein>
<keyword evidence="3" id="KW-0677">Repeat</keyword>
<dbReference type="Pfam" id="PF18911">
    <property type="entry name" value="PKD_4"/>
    <property type="match status" value="8"/>
</dbReference>
<dbReference type="STRING" id="1524460.IX84_23685"/>
<feature type="domain" description="PKD" evidence="7">
    <location>
        <begin position="548"/>
        <end position="626"/>
    </location>
</feature>
<keyword evidence="5" id="KW-0472">Membrane</keyword>
<evidence type="ECO:0000259" key="7">
    <source>
        <dbReference type="PROSITE" id="PS50093"/>
    </source>
</evidence>
<evidence type="ECO:0000256" key="6">
    <source>
        <dbReference type="SAM" id="SignalP"/>
    </source>
</evidence>